<comment type="caution">
    <text evidence="1">The sequence shown here is derived from an EMBL/GenBank/DDBJ whole genome shotgun (WGS) entry which is preliminary data.</text>
</comment>
<accession>A0A445EWB7</accession>
<gene>
    <name evidence="1" type="ORF">Ahy_A01g004522</name>
</gene>
<dbReference type="Proteomes" id="UP000289738">
    <property type="component" value="Chromosome A01"/>
</dbReference>
<organism evidence="1 2">
    <name type="scientific">Arachis hypogaea</name>
    <name type="common">Peanut</name>
    <dbReference type="NCBI Taxonomy" id="3818"/>
    <lineage>
        <taxon>Eukaryota</taxon>
        <taxon>Viridiplantae</taxon>
        <taxon>Streptophyta</taxon>
        <taxon>Embryophyta</taxon>
        <taxon>Tracheophyta</taxon>
        <taxon>Spermatophyta</taxon>
        <taxon>Magnoliopsida</taxon>
        <taxon>eudicotyledons</taxon>
        <taxon>Gunneridae</taxon>
        <taxon>Pentapetalae</taxon>
        <taxon>rosids</taxon>
        <taxon>fabids</taxon>
        <taxon>Fabales</taxon>
        <taxon>Fabaceae</taxon>
        <taxon>Papilionoideae</taxon>
        <taxon>50 kb inversion clade</taxon>
        <taxon>dalbergioids sensu lato</taxon>
        <taxon>Dalbergieae</taxon>
        <taxon>Pterocarpus clade</taxon>
        <taxon>Arachis</taxon>
    </lineage>
</organism>
<protein>
    <submittedName>
        <fullName evidence="1">Uncharacterized protein</fullName>
    </submittedName>
</protein>
<reference evidence="1 2" key="1">
    <citation type="submission" date="2019-01" db="EMBL/GenBank/DDBJ databases">
        <title>Sequencing of cultivated peanut Arachis hypogaea provides insights into genome evolution and oil improvement.</title>
        <authorList>
            <person name="Chen X."/>
        </authorList>
    </citation>
    <scope>NUCLEOTIDE SEQUENCE [LARGE SCALE GENOMIC DNA]</scope>
    <source>
        <strain evidence="2">cv. Fuhuasheng</strain>
        <tissue evidence="1">Leaves</tissue>
    </source>
</reference>
<keyword evidence="2" id="KW-1185">Reference proteome</keyword>
<sequence length="85" mass="10020">MLEDIRVYLMKRWTENRIPIEKYKDEILSRIKLKLQKEIDTSRCDSSTTEYQLGGLRRKEQEGRVKNHKAQAHLGSGYNKNALVV</sequence>
<evidence type="ECO:0000313" key="2">
    <source>
        <dbReference type="Proteomes" id="UP000289738"/>
    </source>
</evidence>
<dbReference type="AlphaFoldDB" id="A0A445EWB7"/>
<proteinExistence type="predicted"/>
<name>A0A445EWB7_ARAHY</name>
<dbReference type="EMBL" id="SDMP01000001">
    <property type="protein sequence ID" value="RYR79707.1"/>
    <property type="molecule type" value="Genomic_DNA"/>
</dbReference>
<evidence type="ECO:0000313" key="1">
    <source>
        <dbReference type="EMBL" id="RYR79707.1"/>
    </source>
</evidence>